<sequence>MPETPGKQSSTTETPKSKKKIKLKCKEQDTNTCETPKKGKKLRFSEDEDEIQLISPSVSPKSTCRLPMKKRKLATNAKSTNHTPWVASLNREHKLMLKNNSWLCSEIINVSMNIIAKQFPLLSGLQPTGLAPLFDEDKQCWTEYFGTFISQDTPCVQIHHTGKSHWITSHIGQDNIIAHQRWGYYTTRLEELLSVIEPELSFFFRNRKQMAAKIYVNDSLDLQVLLPRKRKRKRVLKENNSVAHRNRILKHTCALEMLPNGSESDIR</sequence>
<dbReference type="PANTHER" id="PTHR34718:SF2">
    <property type="entry name" value="PHD-TYPE DOMAIN-CONTAINING PROTEIN"/>
    <property type="match status" value="1"/>
</dbReference>
<accession>A0A8B6GFC7</accession>
<evidence type="ECO:0000313" key="2">
    <source>
        <dbReference type="EMBL" id="VDI62982.1"/>
    </source>
</evidence>
<dbReference type="PANTHER" id="PTHR34718">
    <property type="entry name" value="PHD-TYPE DOMAIN-CONTAINING PROTEIN"/>
    <property type="match status" value="1"/>
</dbReference>
<proteinExistence type="predicted"/>
<feature type="region of interest" description="Disordered" evidence="1">
    <location>
        <begin position="1"/>
        <end position="39"/>
    </location>
</feature>
<keyword evidence="3" id="KW-1185">Reference proteome</keyword>
<name>A0A8B6GFC7_MYTGA</name>
<organism evidence="2 3">
    <name type="scientific">Mytilus galloprovincialis</name>
    <name type="common">Mediterranean mussel</name>
    <dbReference type="NCBI Taxonomy" id="29158"/>
    <lineage>
        <taxon>Eukaryota</taxon>
        <taxon>Metazoa</taxon>
        <taxon>Spiralia</taxon>
        <taxon>Lophotrochozoa</taxon>
        <taxon>Mollusca</taxon>
        <taxon>Bivalvia</taxon>
        <taxon>Autobranchia</taxon>
        <taxon>Pteriomorphia</taxon>
        <taxon>Mytilida</taxon>
        <taxon>Mytiloidea</taxon>
        <taxon>Mytilidae</taxon>
        <taxon>Mytilinae</taxon>
        <taxon>Mytilus</taxon>
    </lineage>
</organism>
<dbReference type="EMBL" id="UYJE01008326">
    <property type="protein sequence ID" value="VDI62982.1"/>
    <property type="molecule type" value="Genomic_DNA"/>
</dbReference>
<dbReference type="OrthoDB" id="5985686at2759"/>
<protein>
    <submittedName>
        <fullName evidence="2">Uncharacterized protein</fullName>
    </submittedName>
</protein>
<comment type="caution">
    <text evidence="2">The sequence shown here is derived from an EMBL/GenBank/DDBJ whole genome shotgun (WGS) entry which is preliminary data.</text>
</comment>
<gene>
    <name evidence="2" type="ORF">MGAL_10B067346</name>
</gene>
<evidence type="ECO:0000256" key="1">
    <source>
        <dbReference type="SAM" id="MobiDB-lite"/>
    </source>
</evidence>
<evidence type="ECO:0000313" key="3">
    <source>
        <dbReference type="Proteomes" id="UP000596742"/>
    </source>
</evidence>
<dbReference type="Proteomes" id="UP000596742">
    <property type="component" value="Unassembled WGS sequence"/>
</dbReference>
<reference evidence="2" key="1">
    <citation type="submission" date="2018-11" db="EMBL/GenBank/DDBJ databases">
        <authorList>
            <person name="Alioto T."/>
            <person name="Alioto T."/>
        </authorList>
    </citation>
    <scope>NUCLEOTIDE SEQUENCE</scope>
</reference>
<dbReference type="AlphaFoldDB" id="A0A8B6GFC7"/>